<gene>
    <name evidence="5" type="ORF">SCLCIDRAFT_1223110</name>
</gene>
<protein>
    <recommendedName>
        <fullName evidence="4">Protein kinase domain-containing protein</fullName>
    </recommendedName>
</protein>
<dbReference type="InterPro" id="IPR015943">
    <property type="entry name" value="WD40/YVTN_repeat-like_dom_sf"/>
</dbReference>
<dbReference type="InParanoid" id="A0A0C3CX57"/>
<keyword evidence="2" id="KW-0677">Repeat</keyword>
<feature type="repeat" description="WD" evidence="3">
    <location>
        <begin position="548"/>
        <end position="589"/>
    </location>
</feature>
<reference evidence="5 6" key="1">
    <citation type="submission" date="2014-04" db="EMBL/GenBank/DDBJ databases">
        <authorList>
            <consortium name="DOE Joint Genome Institute"/>
            <person name="Kuo A."/>
            <person name="Kohler A."/>
            <person name="Nagy L.G."/>
            <person name="Floudas D."/>
            <person name="Copeland A."/>
            <person name="Barry K.W."/>
            <person name="Cichocki N."/>
            <person name="Veneault-Fourrey C."/>
            <person name="LaButti K."/>
            <person name="Lindquist E.A."/>
            <person name="Lipzen A."/>
            <person name="Lundell T."/>
            <person name="Morin E."/>
            <person name="Murat C."/>
            <person name="Sun H."/>
            <person name="Tunlid A."/>
            <person name="Henrissat B."/>
            <person name="Grigoriev I.V."/>
            <person name="Hibbett D.S."/>
            <person name="Martin F."/>
            <person name="Nordberg H.P."/>
            <person name="Cantor M.N."/>
            <person name="Hua S.X."/>
        </authorList>
    </citation>
    <scope>NUCLEOTIDE SEQUENCE [LARGE SCALE GENOMIC DNA]</scope>
    <source>
        <strain evidence="5 6">Foug A</strain>
    </source>
</reference>
<evidence type="ECO:0000256" key="1">
    <source>
        <dbReference type="ARBA" id="ARBA00022574"/>
    </source>
</evidence>
<dbReference type="SMART" id="SM00320">
    <property type="entry name" value="WD40"/>
    <property type="match status" value="7"/>
</dbReference>
<dbReference type="Gene3D" id="2.130.10.10">
    <property type="entry name" value="YVTN repeat-like/Quinoprotein amine dehydrogenase"/>
    <property type="match status" value="3"/>
</dbReference>
<dbReference type="InterPro" id="IPR020472">
    <property type="entry name" value="WD40_PAC1"/>
</dbReference>
<feature type="repeat" description="WD" evidence="3">
    <location>
        <begin position="420"/>
        <end position="456"/>
    </location>
</feature>
<dbReference type="Proteomes" id="UP000053989">
    <property type="component" value="Unassembled WGS sequence"/>
</dbReference>
<dbReference type="Gene3D" id="1.10.510.10">
    <property type="entry name" value="Transferase(Phosphotransferase) domain 1"/>
    <property type="match status" value="1"/>
</dbReference>
<keyword evidence="6" id="KW-1185">Reference proteome</keyword>
<proteinExistence type="predicted"/>
<name>A0A0C3CX57_9AGAM</name>
<dbReference type="Pfam" id="PF00069">
    <property type="entry name" value="Pkinase"/>
    <property type="match status" value="1"/>
</dbReference>
<dbReference type="InterPro" id="IPR011009">
    <property type="entry name" value="Kinase-like_dom_sf"/>
</dbReference>
<dbReference type="SUPFAM" id="SSF50978">
    <property type="entry name" value="WD40 repeat-like"/>
    <property type="match status" value="1"/>
</dbReference>
<reference evidence="6" key="2">
    <citation type="submission" date="2015-01" db="EMBL/GenBank/DDBJ databases">
        <title>Evolutionary Origins and Diversification of the Mycorrhizal Mutualists.</title>
        <authorList>
            <consortium name="DOE Joint Genome Institute"/>
            <consortium name="Mycorrhizal Genomics Consortium"/>
            <person name="Kohler A."/>
            <person name="Kuo A."/>
            <person name="Nagy L.G."/>
            <person name="Floudas D."/>
            <person name="Copeland A."/>
            <person name="Barry K.W."/>
            <person name="Cichocki N."/>
            <person name="Veneault-Fourrey C."/>
            <person name="LaButti K."/>
            <person name="Lindquist E.A."/>
            <person name="Lipzen A."/>
            <person name="Lundell T."/>
            <person name="Morin E."/>
            <person name="Murat C."/>
            <person name="Riley R."/>
            <person name="Ohm R."/>
            <person name="Sun H."/>
            <person name="Tunlid A."/>
            <person name="Henrissat B."/>
            <person name="Grigoriev I.V."/>
            <person name="Hibbett D.S."/>
            <person name="Martin F."/>
        </authorList>
    </citation>
    <scope>NUCLEOTIDE SEQUENCE [LARGE SCALE GENOMIC DNA]</scope>
    <source>
        <strain evidence="6">Foug A</strain>
    </source>
</reference>
<feature type="repeat" description="WD" evidence="3">
    <location>
        <begin position="463"/>
        <end position="504"/>
    </location>
</feature>
<dbReference type="PROSITE" id="PS50294">
    <property type="entry name" value="WD_REPEATS_REGION"/>
    <property type="match status" value="7"/>
</dbReference>
<dbReference type="HOGENOM" id="CLU_426479_0_0_1"/>
<dbReference type="STRING" id="1036808.A0A0C3CX57"/>
<dbReference type="InterPro" id="IPR000719">
    <property type="entry name" value="Prot_kinase_dom"/>
</dbReference>
<dbReference type="GO" id="GO:0005524">
    <property type="term" value="F:ATP binding"/>
    <property type="evidence" value="ECO:0007669"/>
    <property type="project" value="InterPro"/>
</dbReference>
<sequence length="629" mass="68652">MDLSAILKELSDRASRYSINLNGQIDLDLRKDPLHGGTALVYRGILRRDGAKIAVKTFRFGPAGDTDSLKRILREVHLWSKLRHGNVVRMLGISTEFGSTISIVSDWLEMGDAYTYVQNKENDPRPLLMDIANGLHYLHSHTLGPIFHGDLKGLNVLVSIDRRGLLSDFGYSALTRSTFSMTVDAPRGGSLPWMAPELLDDYSQTSEGDAWAFGMTVLELFTRLPPFHGKTHEVNIIHDLLQKKLPARPTEESTCSRMTNAWWNMCSSCWNYEPLLRPTAATIVEIIKKIMHETPIYLSSNVMSSQGVPREITTSPSSSTITPPALRPSLHRVLRAHTGKVLSVAFSPDDKLVVSGAADNTIRLWNAQTGDKVGGPLRGHTNWVRSVAFSPDGKWIVSGSYDTSICLWDVPTGRMVGSPQIEHDAKVLSVAFSPDGKRVVSSSADNTLCLWDVRNGVQAGHHLIGHTSAVQSVTFSPDGQRLVSGSHDKTICLWDAHTNLQLGSPLQGHSGQVFSVAFSPDGRRIVSASDDKTLRLWDANTGIQMSSLTGHTASVVSVAFSPDSRWIVSGSVDASVCLWDARTNVQVGSPLKGRAGLVRSVAFSFSGKQIASGTENGSLCLWDVNPQVL</sequence>
<keyword evidence="1 3" id="KW-0853">WD repeat</keyword>
<evidence type="ECO:0000256" key="2">
    <source>
        <dbReference type="ARBA" id="ARBA00022737"/>
    </source>
</evidence>
<feature type="repeat" description="WD" evidence="3">
    <location>
        <begin position="377"/>
        <end position="418"/>
    </location>
</feature>
<feature type="repeat" description="WD" evidence="3">
    <location>
        <begin position="334"/>
        <end position="375"/>
    </location>
</feature>
<dbReference type="PANTHER" id="PTHR22847">
    <property type="entry name" value="WD40 REPEAT PROTEIN"/>
    <property type="match status" value="1"/>
</dbReference>
<dbReference type="PANTHER" id="PTHR22847:SF637">
    <property type="entry name" value="WD REPEAT DOMAIN 5B"/>
    <property type="match status" value="1"/>
</dbReference>
<evidence type="ECO:0000256" key="3">
    <source>
        <dbReference type="PROSITE-ProRule" id="PRU00221"/>
    </source>
</evidence>
<dbReference type="SMART" id="SM00220">
    <property type="entry name" value="S_TKc"/>
    <property type="match status" value="1"/>
</dbReference>
<dbReference type="EMBL" id="KN822189">
    <property type="protein sequence ID" value="KIM53115.1"/>
    <property type="molecule type" value="Genomic_DNA"/>
</dbReference>
<dbReference type="AlphaFoldDB" id="A0A0C3CX57"/>
<feature type="repeat" description="WD" evidence="3">
    <location>
        <begin position="591"/>
        <end position="629"/>
    </location>
</feature>
<feature type="repeat" description="WD" evidence="3">
    <location>
        <begin position="506"/>
        <end position="547"/>
    </location>
</feature>
<dbReference type="GO" id="GO:0004672">
    <property type="term" value="F:protein kinase activity"/>
    <property type="evidence" value="ECO:0007669"/>
    <property type="project" value="InterPro"/>
</dbReference>
<dbReference type="InterPro" id="IPR001680">
    <property type="entry name" value="WD40_rpt"/>
</dbReference>
<organism evidence="5 6">
    <name type="scientific">Scleroderma citrinum Foug A</name>
    <dbReference type="NCBI Taxonomy" id="1036808"/>
    <lineage>
        <taxon>Eukaryota</taxon>
        <taxon>Fungi</taxon>
        <taxon>Dikarya</taxon>
        <taxon>Basidiomycota</taxon>
        <taxon>Agaricomycotina</taxon>
        <taxon>Agaricomycetes</taxon>
        <taxon>Agaricomycetidae</taxon>
        <taxon>Boletales</taxon>
        <taxon>Sclerodermatineae</taxon>
        <taxon>Sclerodermataceae</taxon>
        <taxon>Scleroderma</taxon>
    </lineage>
</organism>
<evidence type="ECO:0000313" key="5">
    <source>
        <dbReference type="EMBL" id="KIM53115.1"/>
    </source>
</evidence>
<dbReference type="PROSITE" id="PS00108">
    <property type="entry name" value="PROTEIN_KINASE_ST"/>
    <property type="match status" value="1"/>
</dbReference>
<dbReference type="PROSITE" id="PS50082">
    <property type="entry name" value="WD_REPEATS_2"/>
    <property type="match status" value="7"/>
</dbReference>
<dbReference type="Pfam" id="PF00400">
    <property type="entry name" value="WD40"/>
    <property type="match status" value="7"/>
</dbReference>
<dbReference type="SUPFAM" id="SSF56112">
    <property type="entry name" value="Protein kinase-like (PK-like)"/>
    <property type="match status" value="1"/>
</dbReference>
<dbReference type="PROSITE" id="PS50011">
    <property type="entry name" value="PROTEIN_KINASE_DOM"/>
    <property type="match status" value="1"/>
</dbReference>
<dbReference type="PROSITE" id="PS00678">
    <property type="entry name" value="WD_REPEATS_1"/>
    <property type="match status" value="6"/>
</dbReference>
<dbReference type="PRINTS" id="PR00320">
    <property type="entry name" value="GPROTEINBRPT"/>
</dbReference>
<feature type="domain" description="Protein kinase" evidence="4">
    <location>
        <begin position="27"/>
        <end position="295"/>
    </location>
</feature>
<dbReference type="InterPro" id="IPR036322">
    <property type="entry name" value="WD40_repeat_dom_sf"/>
</dbReference>
<evidence type="ECO:0000259" key="4">
    <source>
        <dbReference type="PROSITE" id="PS50011"/>
    </source>
</evidence>
<evidence type="ECO:0000313" key="6">
    <source>
        <dbReference type="Proteomes" id="UP000053989"/>
    </source>
</evidence>
<dbReference type="OrthoDB" id="2672598at2759"/>
<dbReference type="InterPro" id="IPR019775">
    <property type="entry name" value="WD40_repeat_CS"/>
</dbReference>
<accession>A0A0C3CX57</accession>
<dbReference type="InterPro" id="IPR008271">
    <property type="entry name" value="Ser/Thr_kinase_AS"/>
</dbReference>
<dbReference type="GO" id="GO:1990234">
    <property type="term" value="C:transferase complex"/>
    <property type="evidence" value="ECO:0007669"/>
    <property type="project" value="UniProtKB-ARBA"/>
</dbReference>
<dbReference type="CDD" id="cd00200">
    <property type="entry name" value="WD40"/>
    <property type="match status" value="1"/>
</dbReference>